<dbReference type="PANTHER" id="PTHR35317">
    <property type="entry name" value="OS04G0629600 PROTEIN"/>
    <property type="match status" value="1"/>
</dbReference>
<dbReference type="EMBL" id="KQ483878">
    <property type="protein sequence ID" value="KYP39830.1"/>
    <property type="molecule type" value="Genomic_DNA"/>
</dbReference>
<name>A0A151RB32_CAJCA</name>
<organism evidence="1 2">
    <name type="scientific">Cajanus cajan</name>
    <name type="common">Pigeon pea</name>
    <name type="synonym">Cajanus indicus</name>
    <dbReference type="NCBI Taxonomy" id="3821"/>
    <lineage>
        <taxon>Eukaryota</taxon>
        <taxon>Viridiplantae</taxon>
        <taxon>Streptophyta</taxon>
        <taxon>Embryophyta</taxon>
        <taxon>Tracheophyta</taxon>
        <taxon>Spermatophyta</taxon>
        <taxon>Magnoliopsida</taxon>
        <taxon>eudicotyledons</taxon>
        <taxon>Gunneridae</taxon>
        <taxon>Pentapetalae</taxon>
        <taxon>rosids</taxon>
        <taxon>fabids</taxon>
        <taxon>Fabales</taxon>
        <taxon>Fabaceae</taxon>
        <taxon>Papilionoideae</taxon>
        <taxon>50 kb inversion clade</taxon>
        <taxon>NPAAA clade</taxon>
        <taxon>indigoferoid/millettioid clade</taxon>
        <taxon>Phaseoleae</taxon>
        <taxon>Cajanus</taxon>
    </lineage>
</organism>
<protein>
    <recommendedName>
        <fullName evidence="3">Retrovirus-related Pol polyprotein from transposon TNT 1-94</fullName>
    </recommendedName>
</protein>
<gene>
    <name evidence="1" type="ORF">KK1_038846</name>
</gene>
<dbReference type="Proteomes" id="UP000075243">
    <property type="component" value="Unassembled WGS sequence"/>
</dbReference>
<proteinExistence type="predicted"/>
<evidence type="ECO:0008006" key="3">
    <source>
        <dbReference type="Google" id="ProtNLM"/>
    </source>
</evidence>
<dbReference type="PANTHER" id="PTHR35317:SF43">
    <property type="entry name" value="TRANSMEMBRANE PROTEIN"/>
    <property type="match status" value="1"/>
</dbReference>
<keyword evidence="2" id="KW-1185">Reference proteome</keyword>
<evidence type="ECO:0000313" key="1">
    <source>
        <dbReference type="EMBL" id="KYP39830.1"/>
    </source>
</evidence>
<evidence type="ECO:0000313" key="2">
    <source>
        <dbReference type="Proteomes" id="UP000075243"/>
    </source>
</evidence>
<sequence length="139" mass="16193">MKMWEKSNRMSLVIMKKAILEAFRGTISKNINIVKEFLAEIKNRFVKNEKSKIGTLLANLISKKYTDKGNIREYFMEMSHIASKLKTLKLELSKDLVHLVLIFLPTQFGQFKVSYIVRKTLVETVLQTQSDQPIKQIMI</sequence>
<dbReference type="Gramene" id="C.cajan_40899.t">
    <property type="protein sequence ID" value="C.cajan_40899.t.cds1"/>
    <property type="gene ID" value="C.cajan_40899"/>
</dbReference>
<dbReference type="AlphaFoldDB" id="A0A151RB32"/>
<dbReference type="Pfam" id="PF14223">
    <property type="entry name" value="Retrotran_gag_2"/>
    <property type="match status" value="1"/>
</dbReference>
<accession>A0A151RB32</accession>
<reference evidence="1" key="1">
    <citation type="journal article" date="2012" name="Nat. Biotechnol.">
        <title>Draft genome sequence of pigeonpea (Cajanus cajan), an orphan legume crop of resource-poor farmers.</title>
        <authorList>
            <person name="Varshney R.K."/>
            <person name="Chen W."/>
            <person name="Li Y."/>
            <person name="Bharti A.K."/>
            <person name="Saxena R.K."/>
            <person name="Schlueter J.A."/>
            <person name="Donoghue M.T."/>
            <person name="Azam S."/>
            <person name="Fan G."/>
            <person name="Whaley A.M."/>
            <person name="Farmer A.D."/>
            <person name="Sheridan J."/>
            <person name="Iwata A."/>
            <person name="Tuteja R."/>
            <person name="Penmetsa R.V."/>
            <person name="Wu W."/>
            <person name="Upadhyaya H.D."/>
            <person name="Yang S.P."/>
            <person name="Shah T."/>
            <person name="Saxena K.B."/>
            <person name="Michael T."/>
            <person name="McCombie W.R."/>
            <person name="Yang B."/>
            <person name="Zhang G."/>
            <person name="Yang H."/>
            <person name="Wang J."/>
            <person name="Spillane C."/>
            <person name="Cook D.R."/>
            <person name="May G.D."/>
            <person name="Xu X."/>
            <person name="Jackson S.A."/>
        </authorList>
    </citation>
    <scope>NUCLEOTIDE SEQUENCE [LARGE SCALE GENOMIC DNA]</scope>
</reference>